<dbReference type="EMBL" id="VLPL01000004">
    <property type="protein sequence ID" value="TSJ45034.1"/>
    <property type="molecule type" value="Genomic_DNA"/>
</dbReference>
<feature type="transmembrane region" description="Helical" evidence="1">
    <location>
        <begin position="103"/>
        <end position="123"/>
    </location>
</feature>
<protein>
    <submittedName>
        <fullName evidence="2">DUF1304 domain-containing protein</fullName>
    </submittedName>
</protein>
<dbReference type="AlphaFoldDB" id="A0A556MYP3"/>
<feature type="transmembrane region" description="Helical" evidence="1">
    <location>
        <begin position="75"/>
        <end position="96"/>
    </location>
</feature>
<keyword evidence="3" id="KW-1185">Reference proteome</keyword>
<reference evidence="2 3" key="1">
    <citation type="submission" date="2019-07" db="EMBL/GenBank/DDBJ databases">
        <authorList>
            <person name="Huq M.A."/>
        </authorList>
    </citation>
    <scope>NUCLEOTIDE SEQUENCE [LARGE SCALE GENOMIC DNA]</scope>
    <source>
        <strain evidence="2 3">MAH-3</strain>
    </source>
</reference>
<comment type="caution">
    <text evidence="2">The sequence shown here is derived from an EMBL/GenBank/DDBJ whole genome shotgun (WGS) entry which is preliminary data.</text>
</comment>
<evidence type="ECO:0000313" key="3">
    <source>
        <dbReference type="Proteomes" id="UP000316008"/>
    </source>
</evidence>
<proteinExistence type="predicted"/>
<keyword evidence="1" id="KW-0812">Transmembrane</keyword>
<dbReference type="PANTHER" id="PTHR38446">
    <property type="entry name" value="BLL0914 PROTEIN"/>
    <property type="match status" value="1"/>
</dbReference>
<feature type="transmembrane region" description="Helical" evidence="1">
    <location>
        <begin position="6"/>
        <end position="27"/>
    </location>
</feature>
<dbReference type="Proteomes" id="UP000316008">
    <property type="component" value="Unassembled WGS sequence"/>
</dbReference>
<evidence type="ECO:0000256" key="1">
    <source>
        <dbReference type="SAM" id="Phobius"/>
    </source>
</evidence>
<gene>
    <name evidence="2" type="ORF">FO442_10595</name>
</gene>
<dbReference type="InterPro" id="IPR009732">
    <property type="entry name" value="DUF1304"/>
</dbReference>
<sequence length="281" mass="31297">MEITIKIVIGIVALFHVYVMWLEMFAWTTKGPKTFKNFEKDLFPKTKALAANQGLYNGFLAAGLIWTFFICNPEWRFHISMFFLICVSVAGIYGALTADKKIFFVQALPALVGIVLLAFSQGMHDGTCHSKCDDRCGDTCEVKKEKVAYYMLSNSDRYPTDTVTAKELLMKNDKDSLIGLGFVDVNGRSVGVSLFTNVNHEFAMDADANEGYIGGIGKIYSHSITWRNFGVLHTNNDSINRIITLGLGRLITLETENKLKVSPPVVTSTQKTVQFLPPVVE</sequence>
<organism evidence="2 3">
    <name type="scientific">Fluviicola chungangensis</name>
    <dbReference type="NCBI Taxonomy" id="2597671"/>
    <lineage>
        <taxon>Bacteria</taxon>
        <taxon>Pseudomonadati</taxon>
        <taxon>Bacteroidota</taxon>
        <taxon>Flavobacteriia</taxon>
        <taxon>Flavobacteriales</taxon>
        <taxon>Crocinitomicaceae</taxon>
        <taxon>Fluviicola</taxon>
    </lineage>
</organism>
<feature type="transmembrane region" description="Helical" evidence="1">
    <location>
        <begin position="48"/>
        <end position="69"/>
    </location>
</feature>
<keyword evidence="1" id="KW-1133">Transmembrane helix</keyword>
<keyword evidence="1" id="KW-0472">Membrane</keyword>
<dbReference type="OrthoDB" id="9803832at2"/>
<accession>A0A556MYP3</accession>
<dbReference type="PANTHER" id="PTHR38446:SF1">
    <property type="entry name" value="BLL0914 PROTEIN"/>
    <property type="match status" value="1"/>
</dbReference>
<dbReference type="RefSeq" id="WP_144333153.1">
    <property type="nucleotide sequence ID" value="NZ_VLPL01000004.1"/>
</dbReference>
<dbReference type="Pfam" id="PF06993">
    <property type="entry name" value="DUF1304"/>
    <property type="match status" value="1"/>
</dbReference>
<evidence type="ECO:0000313" key="2">
    <source>
        <dbReference type="EMBL" id="TSJ45034.1"/>
    </source>
</evidence>
<name>A0A556MYP3_9FLAO</name>